<proteinExistence type="inferred from homology"/>
<dbReference type="EC" id="2.7.7.62" evidence="14"/>
<dbReference type="SUPFAM" id="SSF52540">
    <property type="entry name" value="P-loop containing nucleoside triphosphate hydrolases"/>
    <property type="match status" value="1"/>
</dbReference>
<evidence type="ECO:0000256" key="6">
    <source>
        <dbReference type="ARBA" id="ARBA00005159"/>
    </source>
</evidence>
<dbReference type="GO" id="GO:0009236">
    <property type="term" value="P:cobalamin biosynthetic process"/>
    <property type="evidence" value="ECO:0007669"/>
    <property type="project" value="UniProtKB-UniRule"/>
</dbReference>
<feature type="binding site" evidence="16">
    <location>
        <begin position="60"/>
        <end position="63"/>
    </location>
    <ligand>
        <name>GTP</name>
        <dbReference type="ChEBI" id="CHEBI:37565"/>
    </ligand>
</feature>
<comment type="function">
    <text evidence="4 14">Catalyzes ATP-dependent phosphorylation of adenosylcobinamide and addition of GMP to adenosylcobinamide phosphate.</text>
</comment>
<feature type="binding site" evidence="16">
    <location>
        <position position="92"/>
    </location>
    <ligand>
        <name>GTP</name>
        <dbReference type="ChEBI" id="CHEBI:37565"/>
    </ligand>
</feature>
<feature type="binding site" evidence="16">
    <location>
        <begin position="18"/>
        <end position="25"/>
    </location>
    <ligand>
        <name>GTP</name>
        <dbReference type="ChEBI" id="CHEBI:37565"/>
    </ligand>
</feature>
<keyword evidence="17" id="KW-0548">Nucleotidyltransferase</keyword>
<reference evidence="17 18" key="1">
    <citation type="submission" date="2016-10" db="EMBL/GenBank/DDBJ databases">
        <authorList>
            <person name="de Groot N.N."/>
        </authorList>
    </citation>
    <scope>NUCLEOTIDE SEQUENCE [LARGE SCALE GENOMIC DNA]</scope>
    <source>
        <strain evidence="17 18">DSM 26656</strain>
    </source>
</reference>
<dbReference type="Pfam" id="PF02283">
    <property type="entry name" value="CobU"/>
    <property type="match status" value="1"/>
</dbReference>
<dbReference type="GO" id="GO:0008820">
    <property type="term" value="F:cobinamide phosphate guanylyltransferase activity"/>
    <property type="evidence" value="ECO:0007669"/>
    <property type="project" value="UniProtKB-UniRule"/>
</dbReference>
<dbReference type="GO" id="GO:0043752">
    <property type="term" value="F:adenosylcobinamide kinase activity"/>
    <property type="evidence" value="ECO:0007669"/>
    <property type="project" value="UniProtKB-EC"/>
</dbReference>
<evidence type="ECO:0000256" key="12">
    <source>
        <dbReference type="ARBA" id="ARBA00022840"/>
    </source>
</evidence>
<dbReference type="InterPro" id="IPR003203">
    <property type="entry name" value="CobU/CobP"/>
</dbReference>
<keyword evidence="8 14" id="KW-0169">Cobalamin biosynthesis</keyword>
<keyword evidence="18" id="KW-1185">Reference proteome</keyword>
<feature type="binding site" evidence="16">
    <location>
        <begin position="43"/>
        <end position="45"/>
    </location>
    <ligand>
        <name>GTP</name>
        <dbReference type="ChEBI" id="CHEBI:37565"/>
    </ligand>
</feature>
<keyword evidence="11 14" id="KW-0418">Kinase</keyword>
<keyword evidence="12 14" id="KW-0067">ATP-binding</keyword>
<keyword evidence="13 14" id="KW-0342">GTP-binding</keyword>
<keyword evidence="10 14" id="KW-0547">Nucleotide-binding</keyword>
<dbReference type="NCBIfam" id="NF004469">
    <property type="entry name" value="PRK05800.1"/>
    <property type="match status" value="1"/>
</dbReference>
<evidence type="ECO:0000256" key="16">
    <source>
        <dbReference type="PIRSR" id="PIRSR006135-2"/>
    </source>
</evidence>
<dbReference type="EC" id="2.7.1.156" evidence="14"/>
<comment type="catalytic activity">
    <reaction evidence="1 14">
        <text>adenosylcob(III)inamide + ATP = adenosylcob(III)inamide phosphate + ADP + H(+)</text>
        <dbReference type="Rhea" id="RHEA:15769"/>
        <dbReference type="ChEBI" id="CHEBI:2480"/>
        <dbReference type="ChEBI" id="CHEBI:15378"/>
        <dbReference type="ChEBI" id="CHEBI:30616"/>
        <dbReference type="ChEBI" id="CHEBI:58502"/>
        <dbReference type="ChEBI" id="CHEBI:456216"/>
        <dbReference type="EC" id="2.7.1.156"/>
    </reaction>
</comment>
<feature type="active site" description="GMP-histidine intermediate" evidence="15">
    <location>
        <position position="59"/>
    </location>
</feature>
<evidence type="ECO:0000256" key="10">
    <source>
        <dbReference type="ARBA" id="ARBA00022741"/>
    </source>
</evidence>
<evidence type="ECO:0000256" key="13">
    <source>
        <dbReference type="ARBA" id="ARBA00023134"/>
    </source>
</evidence>
<evidence type="ECO:0000256" key="5">
    <source>
        <dbReference type="ARBA" id="ARBA00004692"/>
    </source>
</evidence>
<comment type="pathway">
    <text evidence="5 14">Cofactor biosynthesis; adenosylcobalamin biosynthesis; adenosylcobalamin from cob(II)yrinate a,c-diamide: step 6/7.</text>
</comment>
<evidence type="ECO:0000256" key="3">
    <source>
        <dbReference type="ARBA" id="ARBA00001522"/>
    </source>
</evidence>
<accession>A0A1H6D6Q2</accession>
<dbReference type="GO" id="GO:0005524">
    <property type="term" value="F:ATP binding"/>
    <property type="evidence" value="ECO:0007669"/>
    <property type="project" value="UniProtKB-UniRule"/>
</dbReference>
<organism evidence="17 18">
    <name type="scientific">Bosea lathyri</name>
    <dbReference type="NCBI Taxonomy" id="1036778"/>
    <lineage>
        <taxon>Bacteria</taxon>
        <taxon>Pseudomonadati</taxon>
        <taxon>Pseudomonadota</taxon>
        <taxon>Alphaproteobacteria</taxon>
        <taxon>Hyphomicrobiales</taxon>
        <taxon>Boseaceae</taxon>
        <taxon>Bosea</taxon>
    </lineage>
</organism>
<dbReference type="EMBL" id="FNUY01000016">
    <property type="protein sequence ID" value="SEG80473.1"/>
    <property type="molecule type" value="Genomic_DNA"/>
</dbReference>
<evidence type="ECO:0000256" key="2">
    <source>
        <dbReference type="ARBA" id="ARBA00000711"/>
    </source>
</evidence>
<evidence type="ECO:0000256" key="15">
    <source>
        <dbReference type="PIRSR" id="PIRSR006135-1"/>
    </source>
</evidence>
<evidence type="ECO:0000256" key="4">
    <source>
        <dbReference type="ARBA" id="ARBA00003889"/>
    </source>
</evidence>
<evidence type="ECO:0000256" key="7">
    <source>
        <dbReference type="ARBA" id="ARBA00007490"/>
    </source>
</evidence>
<sequence>MIRAGMMDDIPHLTLVLGGARSGKSRHAEALIEALPAPWAYVATAQAYDDEMRARIAEHRARRSQDWLTIDAPLTLPEAIRAIPAGRPVLVDCLTLWLTNLMLAEHDIPAASRDLIEACERSTAPVVLVSNEVGLGIVPDNALARRFRDEAGRLHQNLAARAGSVIFMVAGLPMRVK</sequence>
<protein>
    <recommendedName>
        <fullName evidence="14">Bifunctional adenosylcobalamin biosynthesis protein</fullName>
        <ecNumber evidence="14">2.7.1.156</ecNumber>
        <ecNumber evidence="14">2.7.7.62</ecNumber>
    </recommendedName>
</protein>
<comment type="pathway">
    <text evidence="6 14">Cofactor biosynthesis; adenosylcobalamin biosynthesis; adenosylcobalamin from cob(II)yrinate a,c-diamide: step 5/7.</text>
</comment>
<evidence type="ECO:0000256" key="11">
    <source>
        <dbReference type="ARBA" id="ARBA00022777"/>
    </source>
</evidence>
<gene>
    <name evidence="17" type="ORF">SAMN04488115_11657</name>
</gene>
<comment type="catalytic activity">
    <reaction evidence="2 14">
        <text>adenosylcob(III)inamide phosphate + GTP + H(+) = adenosylcob(III)inamide-GDP + diphosphate</text>
        <dbReference type="Rhea" id="RHEA:22712"/>
        <dbReference type="ChEBI" id="CHEBI:15378"/>
        <dbReference type="ChEBI" id="CHEBI:33019"/>
        <dbReference type="ChEBI" id="CHEBI:37565"/>
        <dbReference type="ChEBI" id="CHEBI:58502"/>
        <dbReference type="ChEBI" id="CHEBI:60487"/>
        <dbReference type="EC" id="2.7.7.62"/>
    </reaction>
</comment>
<dbReference type="GO" id="GO:0005525">
    <property type="term" value="F:GTP binding"/>
    <property type="evidence" value="ECO:0007669"/>
    <property type="project" value="UniProtKB-UniRule"/>
</dbReference>
<dbReference type="PIRSF" id="PIRSF006135">
    <property type="entry name" value="CobU"/>
    <property type="match status" value="1"/>
</dbReference>
<dbReference type="InterPro" id="IPR027417">
    <property type="entry name" value="P-loop_NTPase"/>
</dbReference>
<dbReference type="CDD" id="cd00544">
    <property type="entry name" value="CobU"/>
    <property type="match status" value="1"/>
</dbReference>
<evidence type="ECO:0000256" key="14">
    <source>
        <dbReference type="PIRNR" id="PIRNR006135"/>
    </source>
</evidence>
<dbReference type="Proteomes" id="UP000236743">
    <property type="component" value="Unassembled WGS sequence"/>
</dbReference>
<name>A0A1H6D6Q2_9HYPH</name>
<evidence type="ECO:0000256" key="9">
    <source>
        <dbReference type="ARBA" id="ARBA00022679"/>
    </source>
</evidence>
<evidence type="ECO:0000256" key="1">
    <source>
        <dbReference type="ARBA" id="ARBA00000312"/>
    </source>
</evidence>
<dbReference type="AlphaFoldDB" id="A0A1H6D6Q2"/>
<evidence type="ECO:0000256" key="8">
    <source>
        <dbReference type="ARBA" id="ARBA00022573"/>
    </source>
</evidence>
<dbReference type="Gene3D" id="3.40.50.300">
    <property type="entry name" value="P-loop containing nucleotide triphosphate hydrolases"/>
    <property type="match status" value="1"/>
</dbReference>
<keyword evidence="9 14" id="KW-0808">Transferase</keyword>
<evidence type="ECO:0000313" key="18">
    <source>
        <dbReference type="Proteomes" id="UP000236743"/>
    </source>
</evidence>
<dbReference type="PANTHER" id="PTHR34848:SF1">
    <property type="entry name" value="BIFUNCTIONAL ADENOSYLCOBALAMIN BIOSYNTHESIS PROTEIN COBU"/>
    <property type="match status" value="1"/>
</dbReference>
<dbReference type="UniPathway" id="UPA00148">
    <property type="reaction ID" value="UER00236"/>
</dbReference>
<evidence type="ECO:0000313" key="17">
    <source>
        <dbReference type="EMBL" id="SEG80473.1"/>
    </source>
</evidence>
<comment type="catalytic activity">
    <reaction evidence="3">
        <text>adenosylcob(III)inamide + GTP = adenosylcob(III)inamide phosphate + GDP + H(+)</text>
        <dbReference type="Rhea" id="RHEA:15765"/>
        <dbReference type="ChEBI" id="CHEBI:2480"/>
        <dbReference type="ChEBI" id="CHEBI:15378"/>
        <dbReference type="ChEBI" id="CHEBI:37565"/>
        <dbReference type="ChEBI" id="CHEBI:58189"/>
        <dbReference type="ChEBI" id="CHEBI:58502"/>
        <dbReference type="EC" id="2.7.1.156"/>
    </reaction>
</comment>
<comment type="similarity">
    <text evidence="7 14">Belongs to the CobU/CobP family.</text>
</comment>
<dbReference type="PANTHER" id="PTHR34848">
    <property type="match status" value="1"/>
</dbReference>